<sequence>MRSISKEKIVGMLRFVEEQGSFIERTTKHLNSHHDFLTSDSGMVLFNSTCMCLQTIGETVRQIDNLTEEKFIVNYNEIPWKRIIGLRNILSHEYAAIDPEAIFNTIKIGIPPLLTTLNNIVTDIENGKYDFLF</sequence>
<gene>
    <name evidence="7" type="ORF">GAN93_20430</name>
</gene>
<dbReference type="InterPro" id="IPR037038">
    <property type="entry name" value="HepT-like_sf"/>
</dbReference>
<dbReference type="EMBL" id="WCSB01000024">
    <property type="protein sequence ID" value="KAB4448989.1"/>
    <property type="molecule type" value="Genomic_DNA"/>
</dbReference>
<keyword evidence="3" id="KW-0540">Nuclease</keyword>
<keyword evidence="4" id="KW-0547">Nucleotide-binding</keyword>
<evidence type="ECO:0000313" key="7">
    <source>
        <dbReference type="EMBL" id="KAB4448989.1"/>
    </source>
</evidence>
<dbReference type="GO" id="GO:0016787">
    <property type="term" value="F:hydrolase activity"/>
    <property type="evidence" value="ECO:0007669"/>
    <property type="project" value="UniProtKB-KW"/>
</dbReference>
<evidence type="ECO:0000313" key="8">
    <source>
        <dbReference type="Proteomes" id="UP000460317"/>
    </source>
</evidence>
<dbReference type="GO" id="GO:0004540">
    <property type="term" value="F:RNA nuclease activity"/>
    <property type="evidence" value="ECO:0007669"/>
    <property type="project" value="InterPro"/>
</dbReference>
<keyword evidence="5" id="KW-0378">Hydrolase</keyword>
<comment type="caution">
    <text evidence="7">The sequence shown here is derived from an EMBL/GenBank/DDBJ whole genome shotgun (WGS) entry which is preliminary data.</text>
</comment>
<dbReference type="Pfam" id="PF01934">
    <property type="entry name" value="HepT-like"/>
    <property type="match status" value="1"/>
</dbReference>
<dbReference type="Proteomes" id="UP000460317">
    <property type="component" value="Unassembled WGS sequence"/>
</dbReference>
<organism evidence="7 8">
    <name type="scientific">Bacteroides thetaiotaomicron</name>
    <dbReference type="NCBI Taxonomy" id="818"/>
    <lineage>
        <taxon>Bacteria</taxon>
        <taxon>Pseudomonadati</taxon>
        <taxon>Bacteroidota</taxon>
        <taxon>Bacteroidia</taxon>
        <taxon>Bacteroidales</taxon>
        <taxon>Bacteroidaceae</taxon>
        <taxon>Bacteroides</taxon>
    </lineage>
</organism>
<reference evidence="7 8" key="1">
    <citation type="journal article" date="2019" name="Nat. Med.">
        <title>A library of human gut bacterial isolates paired with longitudinal multiomics data enables mechanistic microbiome research.</title>
        <authorList>
            <person name="Poyet M."/>
            <person name="Groussin M."/>
            <person name="Gibbons S.M."/>
            <person name="Avila-Pacheco J."/>
            <person name="Jiang X."/>
            <person name="Kearney S.M."/>
            <person name="Perrotta A.R."/>
            <person name="Berdy B."/>
            <person name="Zhao S."/>
            <person name="Lieberman T.D."/>
            <person name="Swanson P.K."/>
            <person name="Smith M."/>
            <person name="Roesemann S."/>
            <person name="Alexander J.E."/>
            <person name="Rich S.A."/>
            <person name="Livny J."/>
            <person name="Vlamakis H."/>
            <person name="Clish C."/>
            <person name="Bullock K."/>
            <person name="Deik A."/>
            <person name="Scott J."/>
            <person name="Pierce K.A."/>
            <person name="Xavier R.J."/>
            <person name="Alm E.J."/>
        </authorList>
    </citation>
    <scope>NUCLEOTIDE SEQUENCE [LARGE SCALE GENOMIC DNA]</scope>
    <source>
        <strain evidence="7 8">BIOML-A165</strain>
    </source>
</reference>
<evidence type="ECO:0000256" key="5">
    <source>
        <dbReference type="ARBA" id="ARBA00022801"/>
    </source>
</evidence>
<keyword evidence="2" id="KW-1277">Toxin-antitoxin system</keyword>
<dbReference type="InterPro" id="IPR008201">
    <property type="entry name" value="HepT-like"/>
</dbReference>
<proteinExistence type="inferred from homology"/>
<name>A0A7J5JCY0_BACT4</name>
<dbReference type="PANTHER" id="PTHR34139:SF1">
    <property type="entry name" value="RNASE MJ1380-RELATED"/>
    <property type="match status" value="1"/>
</dbReference>
<dbReference type="Gene3D" id="1.20.120.580">
    <property type="entry name" value="bsu32300-like"/>
    <property type="match status" value="1"/>
</dbReference>
<evidence type="ECO:0000256" key="4">
    <source>
        <dbReference type="ARBA" id="ARBA00022741"/>
    </source>
</evidence>
<dbReference type="RefSeq" id="WP_032850034.1">
    <property type="nucleotide sequence ID" value="NZ_CAXSVM010000049.1"/>
</dbReference>
<keyword evidence="1" id="KW-0597">Phosphoprotein</keyword>
<evidence type="ECO:0000256" key="1">
    <source>
        <dbReference type="ARBA" id="ARBA00022553"/>
    </source>
</evidence>
<dbReference type="PANTHER" id="PTHR34139">
    <property type="entry name" value="UPF0331 PROTEIN MJ0127"/>
    <property type="match status" value="1"/>
</dbReference>
<comment type="similarity">
    <text evidence="6">Belongs to the HepT RNase toxin family.</text>
</comment>
<protein>
    <submittedName>
        <fullName evidence="7">DUF86 domain-containing protein</fullName>
    </submittedName>
</protein>
<evidence type="ECO:0000256" key="6">
    <source>
        <dbReference type="ARBA" id="ARBA00024207"/>
    </source>
</evidence>
<accession>A0A7J5JCY0</accession>
<dbReference type="GO" id="GO:0000166">
    <property type="term" value="F:nucleotide binding"/>
    <property type="evidence" value="ECO:0007669"/>
    <property type="project" value="UniProtKB-KW"/>
</dbReference>
<evidence type="ECO:0000256" key="2">
    <source>
        <dbReference type="ARBA" id="ARBA00022649"/>
    </source>
</evidence>
<dbReference type="GO" id="GO:0110001">
    <property type="term" value="C:toxin-antitoxin complex"/>
    <property type="evidence" value="ECO:0007669"/>
    <property type="project" value="InterPro"/>
</dbReference>
<evidence type="ECO:0000256" key="3">
    <source>
        <dbReference type="ARBA" id="ARBA00022722"/>
    </source>
</evidence>
<dbReference type="AlphaFoldDB" id="A0A7J5JCY0"/>
<dbReference type="InterPro" id="IPR051813">
    <property type="entry name" value="HepT_RNase_toxin"/>
</dbReference>